<keyword evidence="3" id="KW-0998">Cell outer membrane</keyword>
<dbReference type="PROSITE" id="PS51123">
    <property type="entry name" value="OMPA_2"/>
    <property type="match status" value="1"/>
</dbReference>
<accession>A0A5C6YUQ4</accession>
<dbReference type="Proteomes" id="UP000321497">
    <property type="component" value="Unassembled WGS sequence"/>
</dbReference>
<feature type="signal peptide" evidence="6">
    <location>
        <begin position="1"/>
        <end position="23"/>
    </location>
</feature>
<keyword evidence="9" id="KW-1185">Reference proteome</keyword>
<dbReference type="Pfam" id="PF00691">
    <property type="entry name" value="OmpA"/>
    <property type="match status" value="1"/>
</dbReference>
<evidence type="ECO:0000256" key="3">
    <source>
        <dbReference type="ARBA" id="ARBA00023237"/>
    </source>
</evidence>
<dbReference type="PANTHER" id="PTHR30329:SF21">
    <property type="entry name" value="LIPOPROTEIN YIAD-RELATED"/>
    <property type="match status" value="1"/>
</dbReference>
<name>A0A5C6YUQ4_9FLAO</name>
<dbReference type="PROSITE" id="PS50005">
    <property type="entry name" value="TPR"/>
    <property type="match status" value="1"/>
</dbReference>
<dbReference type="InterPro" id="IPR008969">
    <property type="entry name" value="CarboxyPept-like_regulatory"/>
</dbReference>
<dbReference type="Gene3D" id="1.25.40.10">
    <property type="entry name" value="Tetratricopeptide repeat domain"/>
    <property type="match status" value="1"/>
</dbReference>
<reference evidence="8 9" key="1">
    <citation type="submission" date="2019-08" db="EMBL/GenBank/DDBJ databases">
        <title>Genome of Aequorivita antarctica SW49 (type strain).</title>
        <authorList>
            <person name="Bowman J.P."/>
        </authorList>
    </citation>
    <scope>NUCLEOTIDE SEQUENCE [LARGE SCALE GENOMIC DNA]</scope>
    <source>
        <strain evidence="8 9">SW49</strain>
    </source>
</reference>
<dbReference type="RefSeq" id="WP_111844446.1">
    <property type="nucleotide sequence ID" value="NZ_UEGI01000006.1"/>
</dbReference>
<dbReference type="InterPro" id="IPR011659">
    <property type="entry name" value="WD40"/>
</dbReference>
<dbReference type="InterPro" id="IPR036737">
    <property type="entry name" value="OmpA-like_sf"/>
</dbReference>
<dbReference type="SUPFAM" id="SSF48452">
    <property type="entry name" value="TPR-like"/>
    <property type="match status" value="1"/>
</dbReference>
<dbReference type="PANTHER" id="PTHR30329">
    <property type="entry name" value="STATOR ELEMENT OF FLAGELLAR MOTOR COMPLEX"/>
    <property type="match status" value="1"/>
</dbReference>
<evidence type="ECO:0000256" key="5">
    <source>
        <dbReference type="PROSITE-ProRule" id="PRU00473"/>
    </source>
</evidence>
<dbReference type="AlphaFoldDB" id="A0A5C6YUQ4"/>
<dbReference type="Gene3D" id="2.120.10.30">
    <property type="entry name" value="TolB, C-terminal domain"/>
    <property type="match status" value="1"/>
</dbReference>
<dbReference type="InterPro" id="IPR006664">
    <property type="entry name" value="OMP_bac"/>
</dbReference>
<comment type="subcellular location">
    <subcellularLocation>
        <location evidence="1">Cell outer membrane</location>
    </subcellularLocation>
</comment>
<dbReference type="SUPFAM" id="SSF103088">
    <property type="entry name" value="OmpA-like"/>
    <property type="match status" value="1"/>
</dbReference>
<keyword evidence="6" id="KW-0732">Signal</keyword>
<keyword evidence="2 5" id="KW-0472">Membrane</keyword>
<evidence type="ECO:0000313" key="9">
    <source>
        <dbReference type="Proteomes" id="UP000321497"/>
    </source>
</evidence>
<dbReference type="Pfam" id="PF13181">
    <property type="entry name" value="TPR_8"/>
    <property type="match status" value="2"/>
</dbReference>
<dbReference type="Gene3D" id="3.30.1330.60">
    <property type="entry name" value="OmpA-like domain"/>
    <property type="match status" value="1"/>
</dbReference>
<comment type="caution">
    <text evidence="8">The sequence shown here is derived from an EMBL/GenBank/DDBJ whole genome shotgun (WGS) entry which is preliminary data.</text>
</comment>
<dbReference type="InterPro" id="IPR011990">
    <property type="entry name" value="TPR-like_helical_dom_sf"/>
</dbReference>
<dbReference type="GO" id="GO:0009279">
    <property type="term" value="C:cell outer membrane"/>
    <property type="evidence" value="ECO:0007669"/>
    <property type="project" value="UniProtKB-SubCell"/>
</dbReference>
<dbReference type="InterPro" id="IPR011042">
    <property type="entry name" value="6-blade_b-propeller_TolB-like"/>
</dbReference>
<protein>
    <submittedName>
        <fullName evidence="8">OmpA family protein</fullName>
    </submittedName>
</protein>
<evidence type="ECO:0000256" key="2">
    <source>
        <dbReference type="ARBA" id="ARBA00023136"/>
    </source>
</evidence>
<dbReference type="InterPro" id="IPR019734">
    <property type="entry name" value="TPR_rpt"/>
</dbReference>
<sequence>MNTIVRNILLFALVVLTTGSAFSQKKDVKKANKEFDKYAYIDAREIYLKVVADGYESAEIFKKLGDTYYFNGDYTNAAKWYDKLVKQFPDQIEPEYYYRAAQSLKSLGKYDESDALLKNYVAKGGKGLVIAKFENDPDYLKSTVFKSRDFVIDKVGINSPTSDFGPAFYGKDKVVYASAGNTTGSKINEWTQEPYLDLFIADRSPNGELSNPMKLGGDINTEYNESTATFSKDGSTVYFTRNTFLDGKKGLDKSNKFKTLRLTLYKATKTGGYNWSNVVELPFNNKGYSIAHPALSQDGKKLYFSSDMPGTIGMSDLWYVDILGDNSYGKPVNLGPNINTEARESFPFISEKNNLYFSSDGRSGLGGYDIFVTSLDKDGKPGTITNLGAPSNSAQDDFGFIINEDDRIGYVSSNRGGDRGSIDDDIYLVKEICSITINGKVFDEETKDPLPGATVSLLDENNQLVSQTTAKNDGTYSFLADCGIQYTVRGVKEGYNPYEIMIQTPVLSGTIDVPLPLKRIGICPPNDLGCKLNLQPIYFDFDKSNIRPDAEIELAKILAAMREYKELIIHIESHTDSRGNDSYNESLSERRAQSTLKWFVGKGIDKNRLTAKGYGETQLVNQCSNGVPCTAEEHQLNRRSMFIIKN</sequence>
<dbReference type="CDD" id="cd07185">
    <property type="entry name" value="OmpA_C-like"/>
    <property type="match status" value="1"/>
</dbReference>
<dbReference type="PRINTS" id="PR01021">
    <property type="entry name" value="OMPADOMAIN"/>
</dbReference>
<evidence type="ECO:0000256" key="6">
    <source>
        <dbReference type="SAM" id="SignalP"/>
    </source>
</evidence>
<dbReference type="EMBL" id="VORT01000023">
    <property type="protein sequence ID" value="TXD71294.1"/>
    <property type="molecule type" value="Genomic_DNA"/>
</dbReference>
<evidence type="ECO:0000256" key="1">
    <source>
        <dbReference type="ARBA" id="ARBA00004442"/>
    </source>
</evidence>
<dbReference type="InterPro" id="IPR006665">
    <property type="entry name" value="OmpA-like"/>
</dbReference>
<keyword evidence="4" id="KW-0802">TPR repeat</keyword>
<dbReference type="Pfam" id="PF13620">
    <property type="entry name" value="CarboxypepD_reg"/>
    <property type="match status" value="1"/>
</dbReference>
<feature type="domain" description="OmpA-like" evidence="7">
    <location>
        <begin position="526"/>
        <end position="646"/>
    </location>
</feature>
<dbReference type="Gene3D" id="2.60.40.1120">
    <property type="entry name" value="Carboxypeptidase-like, regulatory domain"/>
    <property type="match status" value="1"/>
</dbReference>
<organism evidence="8 9">
    <name type="scientific">Aequorivita antarctica</name>
    <dbReference type="NCBI Taxonomy" id="153266"/>
    <lineage>
        <taxon>Bacteria</taxon>
        <taxon>Pseudomonadati</taxon>
        <taxon>Bacteroidota</taxon>
        <taxon>Flavobacteriia</taxon>
        <taxon>Flavobacteriales</taxon>
        <taxon>Flavobacteriaceae</taxon>
        <taxon>Aequorivita</taxon>
    </lineage>
</organism>
<feature type="repeat" description="TPR" evidence="4">
    <location>
        <begin position="58"/>
        <end position="91"/>
    </location>
</feature>
<evidence type="ECO:0000259" key="7">
    <source>
        <dbReference type="PROSITE" id="PS51123"/>
    </source>
</evidence>
<dbReference type="OrthoDB" id="9809364at2"/>
<dbReference type="SUPFAM" id="SSF49464">
    <property type="entry name" value="Carboxypeptidase regulatory domain-like"/>
    <property type="match status" value="1"/>
</dbReference>
<feature type="chain" id="PRO_5022977093" evidence="6">
    <location>
        <begin position="24"/>
        <end position="646"/>
    </location>
</feature>
<evidence type="ECO:0000313" key="8">
    <source>
        <dbReference type="EMBL" id="TXD71294.1"/>
    </source>
</evidence>
<proteinExistence type="predicted"/>
<gene>
    <name evidence="8" type="ORF">ESU54_17390</name>
</gene>
<evidence type="ECO:0000256" key="4">
    <source>
        <dbReference type="PROSITE-ProRule" id="PRU00339"/>
    </source>
</evidence>
<dbReference type="SUPFAM" id="SSF82171">
    <property type="entry name" value="DPP6 N-terminal domain-like"/>
    <property type="match status" value="1"/>
</dbReference>
<dbReference type="Pfam" id="PF07676">
    <property type="entry name" value="PD40"/>
    <property type="match status" value="3"/>
</dbReference>
<dbReference type="InterPro" id="IPR050330">
    <property type="entry name" value="Bact_OuterMem_StrucFunc"/>
</dbReference>